<comment type="caution">
    <text evidence="3">The sequence shown here is derived from an EMBL/GenBank/DDBJ whole genome shotgun (WGS) entry which is preliminary data.</text>
</comment>
<proteinExistence type="predicted"/>
<gene>
    <name evidence="3" type="ORF">ZIOFF_064521</name>
</gene>
<dbReference type="InterPro" id="IPR006196">
    <property type="entry name" value="RNA-binding_domain_S1_IF1"/>
</dbReference>
<dbReference type="SUPFAM" id="SSF50249">
    <property type="entry name" value="Nucleic acid-binding proteins"/>
    <property type="match status" value="1"/>
</dbReference>
<dbReference type="Gene3D" id="2.40.50.140">
    <property type="entry name" value="Nucleic acid-binding proteins"/>
    <property type="match status" value="1"/>
</dbReference>
<evidence type="ECO:0000256" key="1">
    <source>
        <dbReference type="PROSITE-ProRule" id="PRU00181"/>
    </source>
</evidence>
<name>A0A8J5EXY8_ZINOF</name>
<accession>A0A8J5EXY8</accession>
<reference evidence="3 4" key="1">
    <citation type="submission" date="2020-08" db="EMBL/GenBank/DDBJ databases">
        <title>Plant Genome Project.</title>
        <authorList>
            <person name="Zhang R.-G."/>
        </authorList>
    </citation>
    <scope>NUCLEOTIDE SEQUENCE [LARGE SCALE GENOMIC DNA]</scope>
    <source>
        <tissue evidence="3">Rhizome</tissue>
    </source>
</reference>
<keyword evidence="4" id="KW-1185">Reference proteome</keyword>
<dbReference type="PANTHER" id="PTHR21668">
    <property type="entry name" value="EIF-1A"/>
    <property type="match status" value="1"/>
</dbReference>
<evidence type="ECO:0000313" key="4">
    <source>
        <dbReference type="Proteomes" id="UP000734854"/>
    </source>
</evidence>
<sequence length="243" mass="26505">MHKKVWISVGDIILVGLRDYQDDKADIIFKYMSDEARLLKAYGELPENIRLNEGIGGLDEEDEGATISDLQDKHGNPPGIIRDEQVDPIPPLLKFMIKRMNPGDSIRVFLSSPQPPVLGGDCGFAVVSWEIDDLSKPRSTAGGGRICFKETASFAGLGQPLRLFGLSRCSLDRPFFLPDLAARSAPSFAQSTSSLAQSSALGTLGWSHYSHDQPVLLLSRSTTCSARSTFSPRGLCCFDTLLT</sequence>
<dbReference type="SMART" id="SM00652">
    <property type="entry name" value="eIF1a"/>
    <property type="match status" value="1"/>
</dbReference>
<keyword evidence="1" id="KW-0396">Initiation factor</keyword>
<dbReference type="AlphaFoldDB" id="A0A8J5EXY8"/>
<dbReference type="PROSITE" id="PS50832">
    <property type="entry name" value="S1_IF1_TYPE"/>
    <property type="match status" value="1"/>
</dbReference>
<dbReference type="EMBL" id="JACMSC010000018">
    <property type="protein sequence ID" value="KAG6475303.1"/>
    <property type="molecule type" value="Genomic_DNA"/>
</dbReference>
<keyword evidence="1" id="KW-0648">Protein biosynthesis</keyword>
<dbReference type="GO" id="GO:0003723">
    <property type="term" value="F:RNA binding"/>
    <property type="evidence" value="ECO:0007669"/>
    <property type="project" value="InterPro"/>
</dbReference>
<feature type="domain" description="S1-like" evidence="2">
    <location>
        <begin position="1"/>
        <end position="32"/>
    </location>
</feature>
<dbReference type="CDD" id="cd05793">
    <property type="entry name" value="S1_IF1A"/>
    <property type="match status" value="1"/>
</dbReference>
<dbReference type="Pfam" id="PF01176">
    <property type="entry name" value="eIF-1a"/>
    <property type="match status" value="1"/>
</dbReference>
<organism evidence="3 4">
    <name type="scientific">Zingiber officinale</name>
    <name type="common">Ginger</name>
    <name type="synonym">Amomum zingiber</name>
    <dbReference type="NCBI Taxonomy" id="94328"/>
    <lineage>
        <taxon>Eukaryota</taxon>
        <taxon>Viridiplantae</taxon>
        <taxon>Streptophyta</taxon>
        <taxon>Embryophyta</taxon>
        <taxon>Tracheophyta</taxon>
        <taxon>Spermatophyta</taxon>
        <taxon>Magnoliopsida</taxon>
        <taxon>Liliopsida</taxon>
        <taxon>Zingiberales</taxon>
        <taxon>Zingiberaceae</taxon>
        <taxon>Zingiber</taxon>
    </lineage>
</organism>
<evidence type="ECO:0000313" key="3">
    <source>
        <dbReference type="EMBL" id="KAG6475303.1"/>
    </source>
</evidence>
<protein>
    <recommendedName>
        <fullName evidence="2">S1-like domain-containing protein</fullName>
    </recommendedName>
</protein>
<dbReference type="InterPro" id="IPR012340">
    <property type="entry name" value="NA-bd_OB-fold"/>
</dbReference>
<dbReference type="GO" id="GO:0003743">
    <property type="term" value="F:translation initiation factor activity"/>
    <property type="evidence" value="ECO:0007669"/>
    <property type="project" value="UniProtKB-UniRule"/>
</dbReference>
<dbReference type="InterPro" id="IPR001253">
    <property type="entry name" value="TIF_eIF-1A"/>
</dbReference>
<dbReference type="Proteomes" id="UP000734854">
    <property type="component" value="Unassembled WGS sequence"/>
</dbReference>
<evidence type="ECO:0000259" key="2">
    <source>
        <dbReference type="PROSITE" id="PS50832"/>
    </source>
</evidence>